<proteinExistence type="predicted"/>
<organism evidence="2 3">
    <name type="scientific">Marinibactrum halimedae</name>
    <dbReference type="NCBI Taxonomy" id="1444977"/>
    <lineage>
        <taxon>Bacteria</taxon>
        <taxon>Pseudomonadati</taxon>
        <taxon>Pseudomonadota</taxon>
        <taxon>Gammaproteobacteria</taxon>
        <taxon>Cellvibrionales</taxon>
        <taxon>Cellvibrionaceae</taxon>
        <taxon>Marinibactrum</taxon>
    </lineage>
</organism>
<dbReference type="Proteomes" id="UP001156870">
    <property type="component" value="Unassembled WGS sequence"/>
</dbReference>
<name>A0AA37T638_9GAMM</name>
<sequence length="510" mass="54202">MAASRYATIQDTGSLADIGLEGASDTDIAHTGTERSHGVGNAQVDYRQFTHYEAGMLDEARATINNNTSLSPEERFEQLNRLNALACAEVRCAAGVSENDDFYDILTDLQREGEALKEEQGTDILQTLAALDVDTTYVTRSGRSSNEHDGFQYGVGDATNDIISDHEQIVARGVQAGQVVAGTLEVAGATGLCTTGVGCTVGAALGTVGAVTLAEGMDGLSKEHDYQSGERVVDSFSLEGHQGNYNPTADAVAEVLVNVAGGAAGRVAGRLGDDVVEALPSSNNPDVRLEGNAGDSLGARADAELGELPERSVIPRREPEVDQAAKNPSSDAEELSRNQLYPEAESPEINTQHLDLVTSHPNAHSLTRHGGDVTDEQLRHRALTGEAPDGHVKIDRRSGRPVVPPISSAFHSDKLLIETDQRIRNSSAFKDKVNQLPEGADTITLGPGDLGDLGQNLGRGYRRLGGSRLNPETQGAPQKLNNLNSAQGTWKRNSETGEWETITLFPVKAP</sequence>
<reference evidence="2 3" key="1">
    <citation type="journal article" date="2014" name="Int. J. Syst. Evol. Microbiol.">
        <title>Complete genome sequence of Corynebacterium casei LMG S-19264T (=DSM 44701T), isolated from a smear-ripened cheese.</title>
        <authorList>
            <consortium name="US DOE Joint Genome Institute (JGI-PGF)"/>
            <person name="Walter F."/>
            <person name="Albersmeier A."/>
            <person name="Kalinowski J."/>
            <person name="Ruckert C."/>
        </authorList>
    </citation>
    <scope>NUCLEOTIDE SEQUENCE [LARGE SCALE GENOMIC DNA]</scope>
    <source>
        <strain evidence="2 3">NBRC 110095</strain>
    </source>
</reference>
<dbReference type="AlphaFoldDB" id="A0AA37T638"/>
<evidence type="ECO:0000313" key="2">
    <source>
        <dbReference type="EMBL" id="GLS25903.1"/>
    </source>
</evidence>
<dbReference type="RefSeq" id="WP_232595837.1">
    <property type="nucleotide sequence ID" value="NZ_BSPD01000036.1"/>
</dbReference>
<feature type="region of interest" description="Disordered" evidence="1">
    <location>
        <begin position="305"/>
        <end position="337"/>
    </location>
</feature>
<evidence type="ECO:0000313" key="3">
    <source>
        <dbReference type="Proteomes" id="UP001156870"/>
    </source>
</evidence>
<comment type="caution">
    <text evidence="2">The sequence shown here is derived from an EMBL/GenBank/DDBJ whole genome shotgun (WGS) entry which is preliminary data.</text>
</comment>
<keyword evidence="3" id="KW-1185">Reference proteome</keyword>
<feature type="compositionally biased region" description="Basic and acidic residues" evidence="1">
    <location>
        <begin position="308"/>
        <end position="320"/>
    </location>
</feature>
<evidence type="ECO:0000256" key="1">
    <source>
        <dbReference type="SAM" id="MobiDB-lite"/>
    </source>
</evidence>
<gene>
    <name evidence="2" type="ORF">GCM10007877_16170</name>
</gene>
<dbReference type="EMBL" id="BSPD01000036">
    <property type="protein sequence ID" value="GLS25903.1"/>
    <property type="molecule type" value="Genomic_DNA"/>
</dbReference>
<accession>A0AA37T638</accession>
<protein>
    <submittedName>
        <fullName evidence="2">Uncharacterized protein</fullName>
    </submittedName>
</protein>